<keyword evidence="1" id="KW-0677">Repeat</keyword>
<evidence type="ECO:0000313" key="3">
    <source>
        <dbReference type="EMBL" id="KMZ74846.1"/>
    </source>
</evidence>
<feature type="repeat" description="PPR" evidence="2">
    <location>
        <begin position="298"/>
        <end position="332"/>
    </location>
</feature>
<dbReference type="OMA" id="RMLGCME"/>
<dbReference type="GO" id="GO:0003729">
    <property type="term" value="F:mRNA binding"/>
    <property type="evidence" value="ECO:0000318"/>
    <property type="project" value="GO_Central"/>
</dbReference>
<dbReference type="AlphaFoldDB" id="A0A0K9Q0L9"/>
<gene>
    <name evidence="3" type="ORF">ZOSMA_121G00200</name>
</gene>
<feature type="repeat" description="PPR" evidence="2">
    <location>
        <begin position="263"/>
        <end position="297"/>
    </location>
</feature>
<dbReference type="PANTHER" id="PTHR47933">
    <property type="entry name" value="PENTATRICOPEPTIDE REPEAT-CONTAINING PROTEIN 1, MITOCHONDRIAL"/>
    <property type="match status" value="1"/>
</dbReference>
<proteinExistence type="predicted"/>
<sequence length="456" mass="52400">MIGNRFFSPENYRREAMIISSCRFLIFRGLKTKPNRHWNSKNAFIKDEAMHKIKTKLQKDRDQIQGTDLATTITSSFHDRGLEPNAAVYSFVIKTLCQRSLFTQLPPVLNQLENMEKFEPSESIFVDLMKNFGASNMLKEAVDVFFRIPRFRCTHSMDSLNTLLLVLSKSKDGINMIEYVLKQTPKLNIRLDTTSFWIMINTLCKLGKVHSAVQLLNEMPVHECVPDYRIYSLILSSLCQQNPNPDVLFDFIERMRYSEVLPSCVDYGNVIKALVNRGEVEKAYTIFTQMRSEGTKPDIVAYKSLLTGFISICNYTKTEELFDGMLLSGLVPDLVTYNTYVDGLCKQSEFEQAKLILISMEKLSCNPSVDTYNILIARYCNAGQIREARESMNEMYRKGIEWNRHTFVILIDGFLRNGDVVDADVIIHDMLKTGFVLKNFSFESMIHGLCKIAVKN</sequence>
<dbReference type="InterPro" id="IPR011990">
    <property type="entry name" value="TPR-like_helical_dom_sf"/>
</dbReference>
<evidence type="ECO:0008006" key="5">
    <source>
        <dbReference type="Google" id="ProtNLM"/>
    </source>
</evidence>
<evidence type="ECO:0000256" key="1">
    <source>
        <dbReference type="ARBA" id="ARBA00022737"/>
    </source>
</evidence>
<dbReference type="Pfam" id="PF13041">
    <property type="entry name" value="PPR_2"/>
    <property type="match status" value="3"/>
</dbReference>
<organism evidence="3 4">
    <name type="scientific">Zostera marina</name>
    <name type="common">Eelgrass</name>
    <dbReference type="NCBI Taxonomy" id="29655"/>
    <lineage>
        <taxon>Eukaryota</taxon>
        <taxon>Viridiplantae</taxon>
        <taxon>Streptophyta</taxon>
        <taxon>Embryophyta</taxon>
        <taxon>Tracheophyta</taxon>
        <taxon>Spermatophyta</taxon>
        <taxon>Magnoliopsida</taxon>
        <taxon>Liliopsida</taxon>
        <taxon>Zosteraceae</taxon>
        <taxon>Zostera</taxon>
    </lineage>
</organism>
<dbReference type="PROSITE" id="PS51375">
    <property type="entry name" value="PPR"/>
    <property type="match status" value="6"/>
</dbReference>
<protein>
    <recommendedName>
        <fullName evidence="5">Pentatricopeptide repeat-containing protein</fullName>
    </recommendedName>
</protein>
<dbReference type="Proteomes" id="UP000036987">
    <property type="component" value="Unassembled WGS sequence"/>
</dbReference>
<dbReference type="Gene3D" id="1.25.40.10">
    <property type="entry name" value="Tetratricopeptide repeat domain"/>
    <property type="match status" value="3"/>
</dbReference>
<feature type="repeat" description="PPR" evidence="2">
    <location>
        <begin position="192"/>
        <end position="226"/>
    </location>
</feature>
<dbReference type="OrthoDB" id="185373at2759"/>
<reference evidence="4" key="1">
    <citation type="journal article" date="2016" name="Nature">
        <title>The genome of the seagrass Zostera marina reveals angiosperm adaptation to the sea.</title>
        <authorList>
            <person name="Olsen J.L."/>
            <person name="Rouze P."/>
            <person name="Verhelst B."/>
            <person name="Lin Y.-C."/>
            <person name="Bayer T."/>
            <person name="Collen J."/>
            <person name="Dattolo E."/>
            <person name="De Paoli E."/>
            <person name="Dittami S."/>
            <person name="Maumus F."/>
            <person name="Michel G."/>
            <person name="Kersting A."/>
            <person name="Lauritano C."/>
            <person name="Lohaus R."/>
            <person name="Toepel M."/>
            <person name="Tonon T."/>
            <person name="Vanneste K."/>
            <person name="Amirebrahimi M."/>
            <person name="Brakel J."/>
            <person name="Bostroem C."/>
            <person name="Chovatia M."/>
            <person name="Grimwood J."/>
            <person name="Jenkins J.W."/>
            <person name="Jueterbock A."/>
            <person name="Mraz A."/>
            <person name="Stam W.T."/>
            <person name="Tice H."/>
            <person name="Bornberg-Bauer E."/>
            <person name="Green P.J."/>
            <person name="Pearson G.A."/>
            <person name="Procaccini G."/>
            <person name="Duarte C.M."/>
            <person name="Schmutz J."/>
            <person name="Reusch T.B.H."/>
            <person name="Van de Peer Y."/>
        </authorList>
    </citation>
    <scope>NUCLEOTIDE SEQUENCE [LARGE SCALE GENOMIC DNA]</scope>
    <source>
        <strain evidence="4">cv. Finnish</strain>
    </source>
</reference>
<evidence type="ECO:0000256" key="2">
    <source>
        <dbReference type="PROSITE-ProRule" id="PRU00708"/>
    </source>
</evidence>
<dbReference type="GO" id="GO:0005737">
    <property type="term" value="C:cytoplasm"/>
    <property type="evidence" value="ECO:0000318"/>
    <property type="project" value="GO_Central"/>
</dbReference>
<name>A0A0K9Q0L9_ZOSMR</name>
<dbReference type="InterPro" id="IPR051240">
    <property type="entry name" value="Mito_RNA-Proc/Resp"/>
</dbReference>
<accession>A0A0K9Q0L9</accession>
<feature type="repeat" description="PPR" evidence="2">
    <location>
        <begin position="368"/>
        <end position="402"/>
    </location>
</feature>
<dbReference type="GO" id="GO:0006397">
    <property type="term" value="P:mRNA processing"/>
    <property type="evidence" value="ECO:0000318"/>
    <property type="project" value="GO_Central"/>
</dbReference>
<dbReference type="Pfam" id="PF01535">
    <property type="entry name" value="PPR"/>
    <property type="match status" value="1"/>
</dbReference>
<evidence type="ECO:0000313" key="4">
    <source>
        <dbReference type="Proteomes" id="UP000036987"/>
    </source>
</evidence>
<feature type="repeat" description="PPR" evidence="2">
    <location>
        <begin position="333"/>
        <end position="367"/>
    </location>
</feature>
<dbReference type="InterPro" id="IPR002885">
    <property type="entry name" value="PPR_rpt"/>
</dbReference>
<feature type="repeat" description="PPR" evidence="2">
    <location>
        <begin position="403"/>
        <end position="437"/>
    </location>
</feature>
<comment type="caution">
    <text evidence="3">The sequence shown here is derived from an EMBL/GenBank/DDBJ whole genome shotgun (WGS) entry which is preliminary data.</text>
</comment>
<dbReference type="EMBL" id="LFYR01000235">
    <property type="protein sequence ID" value="KMZ74846.1"/>
    <property type="molecule type" value="Genomic_DNA"/>
</dbReference>
<keyword evidence="4" id="KW-1185">Reference proteome</keyword>
<dbReference type="PANTHER" id="PTHR47933:SF13">
    <property type="entry name" value="PENTACOTRIPEPTIDE-REPEAT REGION OF PRORP DOMAIN-CONTAINING PROTEIN"/>
    <property type="match status" value="1"/>
</dbReference>
<dbReference type="NCBIfam" id="TIGR00756">
    <property type="entry name" value="PPR"/>
    <property type="match status" value="6"/>
</dbReference>